<name>A0A7C9CUH4_OPUST</name>
<protein>
    <submittedName>
        <fullName evidence="2">Uncharacterized protein</fullName>
    </submittedName>
</protein>
<keyword evidence="1" id="KW-0812">Transmembrane</keyword>
<proteinExistence type="predicted"/>
<evidence type="ECO:0000256" key="1">
    <source>
        <dbReference type="SAM" id="Phobius"/>
    </source>
</evidence>
<organism evidence="2">
    <name type="scientific">Opuntia streptacantha</name>
    <name type="common">Prickly pear cactus</name>
    <name type="synonym">Opuntia cardona</name>
    <dbReference type="NCBI Taxonomy" id="393608"/>
    <lineage>
        <taxon>Eukaryota</taxon>
        <taxon>Viridiplantae</taxon>
        <taxon>Streptophyta</taxon>
        <taxon>Embryophyta</taxon>
        <taxon>Tracheophyta</taxon>
        <taxon>Spermatophyta</taxon>
        <taxon>Magnoliopsida</taxon>
        <taxon>eudicotyledons</taxon>
        <taxon>Gunneridae</taxon>
        <taxon>Pentapetalae</taxon>
        <taxon>Caryophyllales</taxon>
        <taxon>Cactineae</taxon>
        <taxon>Cactaceae</taxon>
        <taxon>Opuntioideae</taxon>
        <taxon>Opuntia</taxon>
    </lineage>
</organism>
<dbReference type="AlphaFoldDB" id="A0A7C9CUH4"/>
<keyword evidence="1" id="KW-1133">Transmembrane helix</keyword>
<feature type="transmembrane region" description="Helical" evidence="1">
    <location>
        <begin position="35"/>
        <end position="53"/>
    </location>
</feature>
<feature type="transmembrane region" description="Helical" evidence="1">
    <location>
        <begin position="12"/>
        <end position="29"/>
    </location>
</feature>
<keyword evidence="1" id="KW-0472">Membrane</keyword>
<reference evidence="2" key="2">
    <citation type="submission" date="2020-07" db="EMBL/GenBank/DDBJ databases">
        <authorList>
            <person name="Vera ALvarez R."/>
            <person name="Arias-Moreno D.M."/>
            <person name="Jimenez-Jacinto V."/>
            <person name="Jimenez-Bremont J.F."/>
            <person name="Swaminathan K."/>
            <person name="Moose S.P."/>
            <person name="Guerrero-Gonzalez M.L."/>
            <person name="Marino-Ramirez L."/>
            <person name="Landsman D."/>
            <person name="Rodriguez-Kessler M."/>
            <person name="Delgado-Sanchez P."/>
        </authorList>
    </citation>
    <scope>NUCLEOTIDE SEQUENCE</scope>
    <source>
        <tissue evidence="2">Cladode</tissue>
    </source>
</reference>
<dbReference type="PROSITE" id="PS51257">
    <property type="entry name" value="PROKAR_LIPOPROTEIN"/>
    <property type="match status" value="1"/>
</dbReference>
<reference evidence="2" key="1">
    <citation type="journal article" date="2013" name="J. Plant Res.">
        <title>Effect of fungi and light on seed germination of three Opuntia species from semiarid lands of central Mexico.</title>
        <authorList>
            <person name="Delgado-Sanchez P."/>
            <person name="Jimenez-Bremont J.F."/>
            <person name="Guerrero-Gonzalez Mde L."/>
            <person name="Flores J."/>
        </authorList>
    </citation>
    <scope>NUCLEOTIDE SEQUENCE</scope>
    <source>
        <tissue evidence="2">Cladode</tissue>
    </source>
</reference>
<sequence>MTRQMSMQLTQFLLLSYISLFACVCVFNVVAKIHVLLDCFHVTCFLFVSFLTATRTVWNRVDIYCFNFLQLTRWQTNVTHPMVLPKTVMSLGSHKTLSRIRA</sequence>
<accession>A0A7C9CUH4</accession>
<evidence type="ECO:0000313" key="2">
    <source>
        <dbReference type="EMBL" id="MBA4626126.1"/>
    </source>
</evidence>
<dbReference type="EMBL" id="GISG01055147">
    <property type="protein sequence ID" value="MBA4626126.1"/>
    <property type="molecule type" value="Transcribed_RNA"/>
</dbReference>